<dbReference type="AlphaFoldDB" id="A0A397IC32"/>
<reference evidence="2 3" key="1">
    <citation type="submission" date="2018-08" db="EMBL/GenBank/DDBJ databases">
        <title>Genome and evolution of the arbuscular mycorrhizal fungus Diversispora epigaea (formerly Glomus versiforme) and its bacterial endosymbionts.</title>
        <authorList>
            <person name="Sun X."/>
            <person name="Fei Z."/>
            <person name="Harrison M."/>
        </authorList>
    </citation>
    <scope>NUCLEOTIDE SEQUENCE [LARGE SCALE GENOMIC DNA]</scope>
    <source>
        <strain evidence="2 3">IT104</strain>
    </source>
</reference>
<organism evidence="2 3">
    <name type="scientific">Diversispora epigaea</name>
    <dbReference type="NCBI Taxonomy" id="1348612"/>
    <lineage>
        <taxon>Eukaryota</taxon>
        <taxon>Fungi</taxon>
        <taxon>Fungi incertae sedis</taxon>
        <taxon>Mucoromycota</taxon>
        <taxon>Glomeromycotina</taxon>
        <taxon>Glomeromycetes</taxon>
        <taxon>Diversisporales</taxon>
        <taxon>Diversisporaceae</taxon>
        <taxon>Diversispora</taxon>
    </lineage>
</organism>
<proteinExistence type="predicted"/>
<name>A0A397IC32_9GLOM</name>
<keyword evidence="3" id="KW-1185">Reference proteome</keyword>
<evidence type="ECO:0000256" key="1">
    <source>
        <dbReference type="SAM" id="MobiDB-lite"/>
    </source>
</evidence>
<evidence type="ECO:0000313" key="2">
    <source>
        <dbReference type="EMBL" id="RHZ71336.1"/>
    </source>
</evidence>
<feature type="region of interest" description="Disordered" evidence="1">
    <location>
        <begin position="24"/>
        <end position="52"/>
    </location>
</feature>
<comment type="caution">
    <text evidence="2">The sequence shown here is derived from an EMBL/GenBank/DDBJ whole genome shotgun (WGS) entry which is preliminary data.</text>
</comment>
<dbReference type="EMBL" id="PQFF01000237">
    <property type="protein sequence ID" value="RHZ71336.1"/>
    <property type="molecule type" value="Genomic_DNA"/>
</dbReference>
<evidence type="ECO:0000313" key="3">
    <source>
        <dbReference type="Proteomes" id="UP000266861"/>
    </source>
</evidence>
<dbReference type="Proteomes" id="UP000266861">
    <property type="component" value="Unassembled WGS sequence"/>
</dbReference>
<accession>A0A397IC32</accession>
<sequence>MTDIREMVHSLIDEYSNCYHLNGYSNDHGHNNSRGGNGDNRDNKNIKNNIII</sequence>
<protein>
    <submittedName>
        <fullName evidence="2">Uncharacterized protein</fullName>
    </submittedName>
</protein>
<gene>
    <name evidence="2" type="ORF">Glove_259g35</name>
</gene>